<accession>F6D372</accession>
<evidence type="ECO:0000256" key="1">
    <source>
        <dbReference type="SAM" id="MobiDB-lite"/>
    </source>
</evidence>
<evidence type="ECO:0000313" key="3">
    <source>
        <dbReference type="Proteomes" id="UP000009231"/>
    </source>
</evidence>
<dbReference type="KEGG" id="mew:MSWAN_0988"/>
<dbReference type="EMBL" id="CP002772">
    <property type="protein sequence ID" value="AEG18012.1"/>
    <property type="molecule type" value="Genomic_DNA"/>
</dbReference>
<dbReference type="GeneID" id="42441923"/>
<dbReference type="RefSeq" id="WP_013825514.1">
    <property type="nucleotide sequence ID" value="NC_015574.1"/>
</dbReference>
<gene>
    <name evidence="2" type="ordered locus">MSWAN_0988</name>
</gene>
<reference evidence="2 3" key="1">
    <citation type="journal article" date="2014" name="Int. J. Syst. Evol. Microbiol.">
        <title>Methanobacterium paludis sp. nov. and a novel strain of Methanobacterium lacus isolated from northern peatlands.</title>
        <authorList>
            <person name="Cadillo-Quiroz H."/>
            <person name="Brauer S.L."/>
            <person name="Goodson N."/>
            <person name="Yavitt J.B."/>
            <person name="Zinder S.H."/>
        </authorList>
    </citation>
    <scope>NUCLEOTIDE SEQUENCE [LARGE SCALE GENOMIC DNA]</scope>
    <source>
        <strain evidence="3">DSM 25820 / JCM 18151 / SWAN1</strain>
    </source>
</reference>
<protein>
    <submittedName>
        <fullName evidence="2">Uncharacterized protein</fullName>
    </submittedName>
</protein>
<name>F6D372_METPW</name>
<dbReference type="Proteomes" id="UP000009231">
    <property type="component" value="Chromosome"/>
</dbReference>
<keyword evidence="3" id="KW-1185">Reference proteome</keyword>
<feature type="region of interest" description="Disordered" evidence="1">
    <location>
        <begin position="15"/>
        <end position="34"/>
    </location>
</feature>
<dbReference type="AlphaFoldDB" id="F6D372"/>
<evidence type="ECO:0000313" key="2">
    <source>
        <dbReference type="EMBL" id="AEG18012.1"/>
    </source>
</evidence>
<dbReference type="HOGENOM" id="CLU_3057170_0_0_2"/>
<feature type="compositionally biased region" description="Basic and acidic residues" evidence="1">
    <location>
        <begin position="22"/>
        <end position="34"/>
    </location>
</feature>
<sequence length="53" mass="6437">MVRIVKQNIRNRMARKKVQLHCKSERSKKSKEFEEELKARKKAFEDAKTDFIK</sequence>
<proteinExistence type="predicted"/>
<organism evidence="2 3">
    <name type="scientific">Methanobacterium paludis (strain DSM 25820 / JCM 18151 / SWAN1)</name>
    <dbReference type="NCBI Taxonomy" id="868131"/>
    <lineage>
        <taxon>Archaea</taxon>
        <taxon>Methanobacteriati</taxon>
        <taxon>Methanobacteriota</taxon>
        <taxon>Methanomada group</taxon>
        <taxon>Methanobacteria</taxon>
        <taxon>Methanobacteriales</taxon>
        <taxon>Methanobacteriaceae</taxon>
        <taxon>Methanobacterium</taxon>
    </lineage>
</organism>